<feature type="domain" description="Bet v I/Major latex protein" evidence="1">
    <location>
        <begin position="1"/>
        <end position="146"/>
    </location>
</feature>
<dbReference type="SMART" id="SM01037">
    <property type="entry name" value="Bet_v_1"/>
    <property type="match status" value="1"/>
</dbReference>
<name>A0A397XVF8_BRACM</name>
<dbReference type="GO" id="GO:0006952">
    <property type="term" value="P:defense response"/>
    <property type="evidence" value="ECO:0007669"/>
    <property type="project" value="InterPro"/>
</dbReference>
<organism evidence="2 3">
    <name type="scientific">Brassica campestris</name>
    <name type="common">Field mustard</name>
    <dbReference type="NCBI Taxonomy" id="3711"/>
    <lineage>
        <taxon>Eukaryota</taxon>
        <taxon>Viridiplantae</taxon>
        <taxon>Streptophyta</taxon>
        <taxon>Embryophyta</taxon>
        <taxon>Tracheophyta</taxon>
        <taxon>Spermatophyta</taxon>
        <taxon>Magnoliopsida</taxon>
        <taxon>eudicotyledons</taxon>
        <taxon>Gunneridae</taxon>
        <taxon>Pentapetalae</taxon>
        <taxon>rosids</taxon>
        <taxon>malvids</taxon>
        <taxon>Brassicales</taxon>
        <taxon>Brassicaceae</taxon>
        <taxon>Brassiceae</taxon>
        <taxon>Brassica</taxon>
    </lineage>
</organism>
<dbReference type="SUPFAM" id="SSF55961">
    <property type="entry name" value="Bet v1-like"/>
    <property type="match status" value="1"/>
</dbReference>
<gene>
    <name evidence="2" type="ORF">BRARA_I02061</name>
</gene>
<protein>
    <recommendedName>
        <fullName evidence="1">Bet v I/Major latex protein domain-containing protein</fullName>
    </recommendedName>
</protein>
<dbReference type="PANTHER" id="PTHR31907">
    <property type="entry name" value="MLP-LIKE PROTEIN 423"/>
    <property type="match status" value="1"/>
</dbReference>
<accession>A0A397XVF8</accession>
<dbReference type="AlphaFoldDB" id="A0A397XVF8"/>
<dbReference type="Pfam" id="PF00407">
    <property type="entry name" value="Bet_v_1"/>
    <property type="match status" value="1"/>
</dbReference>
<proteinExistence type="predicted"/>
<reference evidence="2 3" key="1">
    <citation type="submission" date="2018-06" db="EMBL/GenBank/DDBJ databases">
        <title>WGS assembly of Brassica rapa FPsc.</title>
        <authorList>
            <person name="Bowman J."/>
            <person name="Kohchi T."/>
            <person name="Yamato K."/>
            <person name="Jenkins J."/>
            <person name="Shu S."/>
            <person name="Ishizaki K."/>
            <person name="Yamaoka S."/>
            <person name="Nishihama R."/>
            <person name="Nakamura Y."/>
            <person name="Berger F."/>
            <person name="Adam C."/>
            <person name="Aki S."/>
            <person name="Althoff F."/>
            <person name="Araki T."/>
            <person name="Arteaga-Vazquez M."/>
            <person name="Balasubrmanian S."/>
            <person name="Bauer D."/>
            <person name="Boehm C."/>
            <person name="Briginshaw L."/>
            <person name="Caballero-Perez J."/>
            <person name="Catarino B."/>
            <person name="Chen F."/>
            <person name="Chiyoda S."/>
            <person name="Chovatia M."/>
            <person name="Davies K."/>
            <person name="Delmans M."/>
            <person name="Demura T."/>
            <person name="Dierschke T."/>
            <person name="Dolan L."/>
            <person name="Dorantes-Acosta A."/>
            <person name="Eklund D."/>
            <person name="Florent S."/>
            <person name="Flores-Sandoval E."/>
            <person name="Fujiyama A."/>
            <person name="Fukuzawa H."/>
            <person name="Galik B."/>
            <person name="Grimanelli D."/>
            <person name="Grimwood J."/>
            <person name="Grossniklaus U."/>
            <person name="Hamada T."/>
            <person name="Haseloff J."/>
            <person name="Hetherington A."/>
            <person name="Higo A."/>
            <person name="Hirakawa Y."/>
            <person name="Hundley H."/>
            <person name="Ikeda Y."/>
            <person name="Inoue K."/>
            <person name="Inoue S."/>
            <person name="Ishida S."/>
            <person name="Jia Q."/>
            <person name="Kakita M."/>
            <person name="Kanazawa T."/>
            <person name="Kawai Y."/>
            <person name="Kawashima T."/>
            <person name="Kennedy M."/>
            <person name="Kinose K."/>
            <person name="Kinoshita T."/>
            <person name="Kohara Y."/>
            <person name="Koide E."/>
            <person name="Komatsu K."/>
            <person name="Kopischke S."/>
            <person name="Kubo M."/>
            <person name="Kyozuka J."/>
            <person name="Lagercrantz U."/>
            <person name="Lin S."/>
            <person name="Lindquist E."/>
            <person name="Lipzen A."/>
            <person name="Lu C."/>
            <person name="Luna E."/>
            <person name="Martienssen R."/>
            <person name="Minamino N."/>
            <person name="Mizutani M."/>
            <person name="Mizutani M."/>
            <person name="Mochizuki N."/>
            <person name="Monte I."/>
            <person name="Mosher R."/>
            <person name="Nagasaki H."/>
            <person name="Nakagami H."/>
            <person name="Naramoto S."/>
            <person name="Nishitani K."/>
            <person name="Ohtani M."/>
            <person name="Okamoto T."/>
            <person name="Okumura M."/>
            <person name="Phillips J."/>
            <person name="Pollak B."/>
            <person name="Reinders A."/>
            <person name="Roevekamp M."/>
            <person name="Sano R."/>
            <person name="Sawa S."/>
            <person name="Schmid M."/>
            <person name="Shirakawa M."/>
            <person name="Solano R."/>
            <person name="Spunde A."/>
            <person name="Suetsugu N."/>
            <person name="Sugano S."/>
            <person name="Sugiyama A."/>
            <person name="Sun R."/>
            <person name="Suzuki Y."/>
            <person name="Takenaka M."/>
            <person name="Takezawa D."/>
            <person name="Tomogane H."/>
            <person name="Tsuzuki M."/>
            <person name="Ueda T."/>
            <person name="Umeda M."/>
            <person name="Ward J."/>
            <person name="Watanabe Y."/>
            <person name="Yazaki K."/>
            <person name="Yokoyama R."/>
            <person name="Yoshitake Y."/>
            <person name="Yotsui I."/>
            <person name="Zachgo S."/>
            <person name="Schmutz J."/>
        </authorList>
    </citation>
    <scope>NUCLEOTIDE SEQUENCE [LARGE SCALE GENOMIC DNA]</scope>
    <source>
        <strain evidence="3">cv. B-3</strain>
    </source>
</reference>
<dbReference type="InterPro" id="IPR000916">
    <property type="entry name" value="Bet_v_I/MLP"/>
</dbReference>
<dbReference type="EMBL" id="CM010636">
    <property type="protein sequence ID" value="RID45321.1"/>
    <property type="molecule type" value="Genomic_DNA"/>
</dbReference>
<evidence type="ECO:0000313" key="2">
    <source>
        <dbReference type="EMBL" id="RID45321.1"/>
    </source>
</evidence>
<evidence type="ECO:0000313" key="3">
    <source>
        <dbReference type="Proteomes" id="UP000264353"/>
    </source>
</evidence>
<dbReference type="Gene3D" id="3.30.530.20">
    <property type="match status" value="1"/>
</dbReference>
<evidence type="ECO:0000259" key="1">
    <source>
        <dbReference type="SMART" id="SM01037"/>
    </source>
</evidence>
<dbReference type="Proteomes" id="UP000264353">
    <property type="component" value="Chromosome A9"/>
</dbReference>
<dbReference type="InterPro" id="IPR023393">
    <property type="entry name" value="START-like_dom_sf"/>
</dbReference>
<dbReference type="InterPro" id="IPR051761">
    <property type="entry name" value="MLP-like_ligand-binding"/>
</dbReference>
<sequence>MVEEEVNVDVEIKSPASKFHMFIGRLQHLPKATRYVQGCDLLEGNWGKTCFGLDGEARLSKDRIEAIDFEKKVIQWRVLEGPLKTQYNSILKTMKLSPNQGGPGSMVVNWNVKYERIDHEKVAHPERLLQFLVEVTKEVDGYLLSEE</sequence>